<dbReference type="InterPro" id="IPR006212">
    <property type="entry name" value="Furin_repeat"/>
</dbReference>
<sequence length="274" mass="30360">MILHGTTEDPQPLQKNSFTPAYRKSTSMVTATGTRTLLPSTISTVVRDQDFTSGISHSINSLSSNSSAFPGISQLIYKHTDSNSVATKQETELVEIHKGGPVSNCPQTYYRLNGACVNECPDGYYPEQQDPLVVNRGETEQLCVLCHYTCKACDGPNDYQCTRCHEDAELNENYCSQRLQLLQLKESARWYTTLTVAFVILCCITLILAVVLIAERVPSLCSCLTKETKYSELPVETSNHLDIKTSIPAVPYYDEDKNGGSSIKPYYDSEEGSP</sequence>
<protein>
    <submittedName>
        <fullName evidence="4">Uncharacterized protein LOC111089571</fullName>
    </submittedName>
</protein>
<keyword evidence="2" id="KW-0812">Transmembrane</keyword>
<accession>A0ABM1TQ83</accession>
<feature type="region of interest" description="Disordered" evidence="1">
    <location>
        <begin position="252"/>
        <end position="274"/>
    </location>
</feature>
<dbReference type="GeneID" id="111089571"/>
<evidence type="ECO:0000256" key="2">
    <source>
        <dbReference type="SAM" id="Phobius"/>
    </source>
</evidence>
<feature type="region of interest" description="Disordered" evidence="1">
    <location>
        <begin position="1"/>
        <end position="21"/>
    </location>
</feature>
<keyword evidence="3" id="KW-1185">Reference proteome</keyword>
<dbReference type="RefSeq" id="XP_022258039.1">
    <property type="nucleotide sequence ID" value="XM_022402331.1"/>
</dbReference>
<organism evidence="3 4">
    <name type="scientific">Limulus polyphemus</name>
    <name type="common">Atlantic horseshoe crab</name>
    <dbReference type="NCBI Taxonomy" id="6850"/>
    <lineage>
        <taxon>Eukaryota</taxon>
        <taxon>Metazoa</taxon>
        <taxon>Ecdysozoa</taxon>
        <taxon>Arthropoda</taxon>
        <taxon>Chelicerata</taxon>
        <taxon>Merostomata</taxon>
        <taxon>Xiphosura</taxon>
        <taxon>Limulidae</taxon>
        <taxon>Limulus</taxon>
    </lineage>
</organism>
<dbReference type="CDD" id="cd00064">
    <property type="entry name" value="FU"/>
    <property type="match status" value="1"/>
</dbReference>
<dbReference type="Gene3D" id="2.10.220.10">
    <property type="entry name" value="Hormone Receptor, Insulin-like Growth Factor Receptor 1, Chain A, domain 2"/>
    <property type="match status" value="1"/>
</dbReference>
<dbReference type="InterPro" id="IPR009030">
    <property type="entry name" value="Growth_fac_rcpt_cys_sf"/>
</dbReference>
<gene>
    <name evidence="4" type="primary">LOC111089571</name>
</gene>
<keyword evidence="2" id="KW-1133">Transmembrane helix</keyword>
<evidence type="ECO:0000313" key="4">
    <source>
        <dbReference type="RefSeq" id="XP_022258039.1"/>
    </source>
</evidence>
<dbReference type="Proteomes" id="UP000694941">
    <property type="component" value="Unplaced"/>
</dbReference>
<evidence type="ECO:0000256" key="1">
    <source>
        <dbReference type="SAM" id="MobiDB-lite"/>
    </source>
</evidence>
<reference evidence="4" key="1">
    <citation type="submission" date="2025-08" db="UniProtKB">
        <authorList>
            <consortium name="RefSeq"/>
        </authorList>
    </citation>
    <scope>IDENTIFICATION</scope>
    <source>
        <tissue evidence="4">Muscle</tissue>
    </source>
</reference>
<proteinExistence type="predicted"/>
<keyword evidence="2" id="KW-0472">Membrane</keyword>
<evidence type="ECO:0000313" key="3">
    <source>
        <dbReference type="Proteomes" id="UP000694941"/>
    </source>
</evidence>
<feature type="transmembrane region" description="Helical" evidence="2">
    <location>
        <begin position="190"/>
        <end position="214"/>
    </location>
</feature>
<dbReference type="SUPFAM" id="SSF57184">
    <property type="entry name" value="Growth factor receptor domain"/>
    <property type="match status" value="1"/>
</dbReference>
<name>A0ABM1TQ83_LIMPO</name>